<sequence>MIKPLLFSYSSKRTQLSGGLLSGTKKYLCYWLKIQFFTFFFLSAFSVIGQTDSNWLDKSLFFNTEILFGQTQEANFNFPSTKTQKQIIFNIGRDQSKNTQEWSQRLKGPVTGYSFGVTDFGNRDSLGLAFSFMPFIRFPAFRSEKLQVLTGMGTSFITEKYNAENNPRNQAVTTDITWACRLFLFYRLFTTEYIDLHLGFGYTHHSNGHMRLHNKGYNSYLFSIATDIKNPSKEVAELGESDVYTLKNSVYKYFDFRAGFGQNSFALAFNEKKYVYTFAGEYGRVYNNTLKVGLGFYFRFYEHYYDYIQGDEWLVRKGREFDYFHSLPVYYATNLGVNVSAEVLMNHVSVNLQIGLNLHKPAYKMEWRINKGWENTPREIPEGWVLGNFDGFYKFKELFSGRLGLKYYLLGTKTRPKNNIYIAAHINSNLGQADFSELSLGYVYSFNFTEQSKTLDLR</sequence>
<dbReference type="EMBL" id="JAIRBA010000044">
    <property type="protein sequence ID" value="MCG2420378.1"/>
    <property type="molecule type" value="Genomic_DNA"/>
</dbReference>
<dbReference type="RefSeq" id="WP_237604154.1">
    <property type="nucleotide sequence ID" value="NZ_JAIRBA010000044.1"/>
</dbReference>
<dbReference type="GO" id="GO:0016787">
    <property type="term" value="F:hydrolase activity"/>
    <property type="evidence" value="ECO:0007669"/>
    <property type="project" value="UniProtKB-KW"/>
</dbReference>
<evidence type="ECO:0000313" key="2">
    <source>
        <dbReference type="Proteomes" id="UP001139461"/>
    </source>
</evidence>
<dbReference type="InterPro" id="IPR018550">
    <property type="entry name" value="Lipid-A_deacylase-rel"/>
</dbReference>
<reference evidence="1" key="1">
    <citation type="submission" date="2021-09" db="EMBL/GenBank/DDBJ databases">
        <title>Genome of Aequorivita sp. strain F47161.</title>
        <authorList>
            <person name="Wang Y."/>
        </authorList>
    </citation>
    <scope>NUCLEOTIDE SEQUENCE</scope>
    <source>
        <strain evidence="1">F47161</strain>
    </source>
</reference>
<organism evidence="1 2">
    <name type="scientific">Aequorivita vitellina</name>
    <dbReference type="NCBI Taxonomy" id="2874475"/>
    <lineage>
        <taxon>Bacteria</taxon>
        <taxon>Pseudomonadati</taxon>
        <taxon>Bacteroidota</taxon>
        <taxon>Flavobacteriia</taxon>
        <taxon>Flavobacteriales</taxon>
        <taxon>Flavobacteriaceae</taxon>
        <taxon>Aequorivita</taxon>
    </lineage>
</organism>
<proteinExistence type="predicted"/>
<protein>
    <submittedName>
        <fullName evidence="1">Acyloxyacyl hydrolase</fullName>
    </submittedName>
</protein>
<keyword evidence="2" id="KW-1185">Reference proteome</keyword>
<dbReference type="Gene3D" id="2.40.160.20">
    <property type="match status" value="1"/>
</dbReference>
<evidence type="ECO:0000313" key="1">
    <source>
        <dbReference type="EMBL" id="MCG2420378.1"/>
    </source>
</evidence>
<comment type="caution">
    <text evidence="1">The sequence shown here is derived from an EMBL/GenBank/DDBJ whole genome shotgun (WGS) entry which is preliminary data.</text>
</comment>
<keyword evidence="1" id="KW-0378">Hydrolase</keyword>
<gene>
    <name evidence="1" type="ORF">K8089_15235</name>
</gene>
<dbReference type="Pfam" id="PF09411">
    <property type="entry name" value="PagL"/>
    <property type="match status" value="1"/>
</dbReference>
<name>A0A9X1U496_9FLAO</name>
<dbReference type="Proteomes" id="UP001139461">
    <property type="component" value="Unassembled WGS sequence"/>
</dbReference>
<dbReference type="AlphaFoldDB" id="A0A9X1U496"/>
<accession>A0A9X1U496</accession>